<protein>
    <submittedName>
        <fullName evidence="2">Uncharacterized protein</fullName>
    </submittedName>
</protein>
<evidence type="ECO:0000313" key="2">
    <source>
        <dbReference type="EMBL" id="PAV22349.1"/>
    </source>
</evidence>
<comment type="caution">
    <text evidence="2">The sequence shown here is derived from an EMBL/GenBank/DDBJ whole genome shotgun (WGS) entry which is preliminary data.</text>
</comment>
<feature type="compositionally biased region" description="Acidic residues" evidence="1">
    <location>
        <begin position="155"/>
        <end position="166"/>
    </location>
</feature>
<feature type="compositionally biased region" description="Basic and acidic residues" evidence="1">
    <location>
        <begin position="141"/>
        <end position="154"/>
    </location>
</feature>
<dbReference type="InParanoid" id="A0A286US23"/>
<dbReference type="PANTHER" id="PTHR31749:SF3">
    <property type="entry name" value="KINETOCHORE-ASSOCIATED PROTEIN NSL1 HOMOLOG"/>
    <property type="match status" value="1"/>
</dbReference>
<dbReference type="InterPro" id="IPR013950">
    <property type="entry name" value="Mis14/Nsl1"/>
</dbReference>
<dbReference type="GO" id="GO:0000444">
    <property type="term" value="C:MIS12/MIND type complex"/>
    <property type="evidence" value="ECO:0007669"/>
    <property type="project" value="TreeGrafter"/>
</dbReference>
<accession>A0A286US23</accession>
<evidence type="ECO:0000313" key="3">
    <source>
        <dbReference type="Proteomes" id="UP000217199"/>
    </source>
</evidence>
<dbReference type="GO" id="GO:0000070">
    <property type="term" value="P:mitotic sister chromatid segregation"/>
    <property type="evidence" value="ECO:0007669"/>
    <property type="project" value="InterPro"/>
</dbReference>
<dbReference type="Pfam" id="PF08641">
    <property type="entry name" value="Mis14"/>
    <property type="match status" value="1"/>
</dbReference>
<dbReference type="FunCoup" id="A0A286US23">
    <property type="interactions" value="19"/>
</dbReference>
<name>A0A286US23_9AGAM</name>
<feature type="region of interest" description="Disordered" evidence="1">
    <location>
        <begin position="141"/>
        <end position="171"/>
    </location>
</feature>
<dbReference type="Proteomes" id="UP000217199">
    <property type="component" value="Unassembled WGS sequence"/>
</dbReference>
<organism evidence="2 3">
    <name type="scientific">Pyrrhoderma noxium</name>
    <dbReference type="NCBI Taxonomy" id="2282107"/>
    <lineage>
        <taxon>Eukaryota</taxon>
        <taxon>Fungi</taxon>
        <taxon>Dikarya</taxon>
        <taxon>Basidiomycota</taxon>
        <taxon>Agaricomycotina</taxon>
        <taxon>Agaricomycetes</taxon>
        <taxon>Hymenochaetales</taxon>
        <taxon>Hymenochaetaceae</taxon>
        <taxon>Pyrrhoderma</taxon>
    </lineage>
</organism>
<evidence type="ECO:0000256" key="1">
    <source>
        <dbReference type="SAM" id="MobiDB-lite"/>
    </source>
</evidence>
<proteinExistence type="predicted"/>
<dbReference type="EMBL" id="NBII01000002">
    <property type="protein sequence ID" value="PAV22349.1"/>
    <property type="molecule type" value="Genomic_DNA"/>
</dbReference>
<dbReference type="AlphaFoldDB" id="A0A286US23"/>
<keyword evidence="3" id="KW-1185">Reference proteome</keyword>
<dbReference type="PANTHER" id="PTHR31749">
    <property type="entry name" value="KINETOCHORE-ASSOCIATED PROTEIN NSL1 HOMOLOG"/>
    <property type="match status" value="1"/>
</dbReference>
<dbReference type="OrthoDB" id="2135762at2759"/>
<sequence>MSRTTMAERNDKDELPRVSIDTFQDWMRIKSNIKIASEATLDAKLAQLGILHQRDIFLAHLNQFNERAFELAKPNLRINGRNYTDYNEGEHEADQFDESLDRRVWSLSDQRLKWDLEIATKRRGIPSDVESLMRDILAQQREHDESHFPDRNIDMEETEEDPEDATEVTQELSELATELQESLAEQLERVERARQVDNEIRNLRT</sequence>
<reference evidence="2 3" key="1">
    <citation type="journal article" date="2017" name="Mol. Ecol.">
        <title>Comparative and population genomic landscape of Phellinus noxius: A hypervariable fungus causing root rot in trees.</title>
        <authorList>
            <person name="Chung C.L."/>
            <person name="Lee T.J."/>
            <person name="Akiba M."/>
            <person name="Lee H.H."/>
            <person name="Kuo T.H."/>
            <person name="Liu D."/>
            <person name="Ke H.M."/>
            <person name="Yokoi T."/>
            <person name="Roa M.B."/>
            <person name="Lu M.J."/>
            <person name="Chang Y.Y."/>
            <person name="Ann P.J."/>
            <person name="Tsai J.N."/>
            <person name="Chen C.Y."/>
            <person name="Tzean S.S."/>
            <person name="Ota Y."/>
            <person name="Hattori T."/>
            <person name="Sahashi N."/>
            <person name="Liou R.F."/>
            <person name="Kikuchi T."/>
            <person name="Tsai I.J."/>
        </authorList>
    </citation>
    <scope>NUCLEOTIDE SEQUENCE [LARGE SCALE GENOMIC DNA]</scope>
    <source>
        <strain evidence="2 3">FFPRI411160</strain>
    </source>
</reference>
<gene>
    <name evidence="2" type="ORF">PNOK_0230600</name>
</gene>